<proteinExistence type="predicted"/>
<protein>
    <submittedName>
        <fullName evidence="2 3">Uncharacterized protein</fullName>
    </submittedName>
</protein>
<dbReference type="EMBL" id="AMQN01012761">
    <property type="status" value="NOT_ANNOTATED_CDS"/>
    <property type="molecule type" value="Genomic_DNA"/>
</dbReference>
<keyword evidence="1" id="KW-1133">Transmembrane helix</keyword>
<name>R7TQY6_CAPTE</name>
<organism evidence="2">
    <name type="scientific">Capitella teleta</name>
    <name type="common">Polychaete worm</name>
    <dbReference type="NCBI Taxonomy" id="283909"/>
    <lineage>
        <taxon>Eukaryota</taxon>
        <taxon>Metazoa</taxon>
        <taxon>Spiralia</taxon>
        <taxon>Lophotrochozoa</taxon>
        <taxon>Annelida</taxon>
        <taxon>Polychaeta</taxon>
        <taxon>Sedentaria</taxon>
        <taxon>Scolecida</taxon>
        <taxon>Capitellidae</taxon>
        <taxon>Capitella</taxon>
    </lineage>
</organism>
<dbReference type="HOGENOM" id="CLU_1002010_0_0_1"/>
<accession>R7TQY6</accession>
<dbReference type="EnsemblMetazoa" id="CapteT191407">
    <property type="protein sequence ID" value="CapteP191407"/>
    <property type="gene ID" value="CapteG191407"/>
</dbReference>
<reference evidence="2 4" key="2">
    <citation type="journal article" date="2013" name="Nature">
        <title>Insights into bilaterian evolution from three spiralian genomes.</title>
        <authorList>
            <person name="Simakov O."/>
            <person name="Marletaz F."/>
            <person name="Cho S.J."/>
            <person name="Edsinger-Gonzales E."/>
            <person name="Havlak P."/>
            <person name="Hellsten U."/>
            <person name="Kuo D.H."/>
            <person name="Larsson T."/>
            <person name="Lv J."/>
            <person name="Arendt D."/>
            <person name="Savage R."/>
            <person name="Osoegawa K."/>
            <person name="de Jong P."/>
            <person name="Grimwood J."/>
            <person name="Chapman J.A."/>
            <person name="Shapiro H."/>
            <person name="Aerts A."/>
            <person name="Otillar R.P."/>
            <person name="Terry A.Y."/>
            <person name="Boore J.L."/>
            <person name="Grigoriev I.V."/>
            <person name="Lindberg D.R."/>
            <person name="Seaver E.C."/>
            <person name="Weisblat D.A."/>
            <person name="Putnam N.H."/>
            <person name="Rokhsar D.S."/>
        </authorList>
    </citation>
    <scope>NUCLEOTIDE SEQUENCE</scope>
    <source>
        <strain evidence="2 4">I ESC-2004</strain>
    </source>
</reference>
<evidence type="ECO:0000256" key="1">
    <source>
        <dbReference type="SAM" id="Phobius"/>
    </source>
</evidence>
<evidence type="ECO:0000313" key="2">
    <source>
        <dbReference type="EMBL" id="ELT93450.1"/>
    </source>
</evidence>
<reference evidence="4" key="1">
    <citation type="submission" date="2012-12" db="EMBL/GenBank/DDBJ databases">
        <authorList>
            <person name="Hellsten U."/>
            <person name="Grimwood J."/>
            <person name="Chapman J.A."/>
            <person name="Shapiro H."/>
            <person name="Aerts A."/>
            <person name="Otillar R.P."/>
            <person name="Terry A.Y."/>
            <person name="Boore J.L."/>
            <person name="Simakov O."/>
            <person name="Marletaz F."/>
            <person name="Cho S.-J."/>
            <person name="Edsinger-Gonzales E."/>
            <person name="Havlak P."/>
            <person name="Kuo D.-H."/>
            <person name="Larsson T."/>
            <person name="Lv J."/>
            <person name="Arendt D."/>
            <person name="Savage R."/>
            <person name="Osoegawa K."/>
            <person name="de Jong P."/>
            <person name="Lindberg D.R."/>
            <person name="Seaver E.C."/>
            <person name="Weisblat D.A."/>
            <person name="Putnam N.H."/>
            <person name="Grigoriev I.V."/>
            <person name="Rokhsar D.S."/>
        </authorList>
    </citation>
    <scope>NUCLEOTIDE SEQUENCE</scope>
    <source>
        <strain evidence="4">I ESC-2004</strain>
    </source>
</reference>
<feature type="transmembrane region" description="Helical" evidence="1">
    <location>
        <begin position="117"/>
        <end position="140"/>
    </location>
</feature>
<keyword evidence="1" id="KW-0472">Membrane</keyword>
<gene>
    <name evidence="2" type="ORF">CAPTEDRAFT_191407</name>
</gene>
<keyword evidence="4" id="KW-1185">Reference proteome</keyword>
<evidence type="ECO:0000313" key="4">
    <source>
        <dbReference type="Proteomes" id="UP000014760"/>
    </source>
</evidence>
<dbReference type="Proteomes" id="UP000014760">
    <property type="component" value="Unassembled WGS sequence"/>
</dbReference>
<reference evidence="3" key="3">
    <citation type="submission" date="2015-06" db="UniProtKB">
        <authorList>
            <consortium name="EnsemblMetazoa"/>
        </authorList>
    </citation>
    <scope>IDENTIFICATION</scope>
</reference>
<evidence type="ECO:0000313" key="3">
    <source>
        <dbReference type="EnsemblMetazoa" id="CapteP191407"/>
    </source>
</evidence>
<sequence>MRMEREIAGCSDMTCPKWWRCYKDSKKCELCKICDRMSTDFLTECDDAIIGCTSGEPAPSCPPLSDIVKVRHNAWSDQSLLGSSVRTRSCGDDWITCEYKIDEGFLKAYWQAANSSCIMFIEGISLVALLVIATILMASFRNDILSCLKSVFDKLVNFKLPLQVPERPVTTNSEGNRFRSFEYYHTPGPYTDSTIFYYPSSTGAPEREQVENTCPETSAGEETFHSSSGFVEGNPSSKITQWTPLIGMSTETDVKRVDYPVENSDSDELDLELTLSEV</sequence>
<dbReference type="AlphaFoldDB" id="R7TQY6"/>
<dbReference type="EMBL" id="KB309733">
    <property type="protein sequence ID" value="ELT93450.1"/>
    <property type="molecule type" value="Genomic_DNA"/>
</dbReference>
<keyword evidence="1" id="KW-0812">Transmembrane</keyword>